<reference evidence="1 2" key="1">
    <citation type="submission" date="2017-05" db="EMBL/GenBank/DDBJ databases">
        <title>Draft genome sequence of Elsinoe australis.</title>
        <authorList>
            <person name="Cheng Q."/>
        </authorList>
    </citation>
    <scope>NUCLEOTIDE SEQUENCE [LARGE SCALE GENOMIC DNA]</scope>
    <source>
        <strain evidence="1 2">NL1</strain>
    </source>
</reference>
<dbReference type="AlphaFoldDB" id="A0A2P7YFX5"/>
<dbReference type="Proteomes" id="UP000243723">
    <property type="component" value="Unassembled WGS sequence"/>
</dbReference>
<protein>
    <submittedName>
        <fullName evidence="1">Uncharacterized protein</fullName>
    </submittedName>
</protein>
<evidence type="ECO:0000313" key="2">
    <source>
        <dbReference type="Proteomes" id="UP000243723"/>
    </source>
</evidence>
<keyword evidence="2" id="KW-1185">Reference proteome</keyword>
<dbReference type="EMBL" id="NHZQ01000445">
    <property type="protein sequence ID" value="PSK34854.1"/>
    <property type="molecule type" value="Genomic_DNA"/>
</dbReference>
<proteinExistence type="predicted"/>
<name>A0A2P7YFX5_9PEZI</name>
<sequence>MGARDTADSLSLAKTCRPVYAEAIGFLYQRIRLVVGFRGLPRANAELHAALAEDLRARCNMALIRRVELSLEYLKEDSNPDVLNNLLESFEWGAHLEYLIISVEACDHFDIVDTNWKEILCKIEVAWLKIRMRARVDGITPRRLRGKH</sequence>
<comment type="caution">
    <text evidence="1">The sequence shown here is derived from an EMBL/GenBank/DDBJ whole genome shotgun (WGS) entry which is preliminary data.</text>
</comment>
<organism evidence="1 2">
    <name type="scientific">Elsinoe australis</name>
    <dbReference type="NCBI Taxonomy" id="40998"/>
    <lineage>
        <taxon>Eukaryota</taxon>
        <taxon>Fungi</taxon>
        <taxon>Dikarya</taxon>
        <taxon>Ascomycota</taxon>
        <taxon>Pezizomycotina</taxon>
        <taxon>Dothideomycetes</taxon>
        <taxon>Dothideomycetidae</taxon>
        <taxon>Myriangiales</taxon>
        <taxon>Elsinoaceae</taxon>
        <taxon>Elsinoe</taxon>
    </lineage>
</organism>
<gene>
    <name evidence="1" type="ORF">B9Z65_1437</name>
</gene>
<evidence type="ECO:0000313" key="1">
    <source>
        <dbReference type="EMBL" id="PSK34854.1"/>
    </source>
</evidence>
<accession>A0A2P7YFX5</accession>